<feature type="transmembrane region" description="Helical" evidence="1">
    <location>
        <begin position="170"/>
        <end position="188"/>
    </location>
</feature>
<name>A0A5C6UAI9_9SPHN</name>
<evidence type="ECO:0000313" key="3">
    <source>
        <dbReference type="Proteomes" id="UP000321129"/>
    </source>
</evidence>
<comment type="caution">
    <text evidence="2">The sequence shown here is derived from an EMBL/GenBank/DDBJ whole genome shotgun (WGS) entry which is preliminary data.</text>
</comment>
<accession>A0A5C6UAI9</accession>
<dbReference type="OrthoDB" id="7184927at2"/>
<reference evidence="2 3" key="1">
    <citation type="submission" date="2019-08" db="EMBL/GenBank/DDBJ databases">
        <title>Sphingorhabdus soil sp. nov., isolated from arctic soil.</title>
        <authorList>
            <person name="Liu Y."/>
        </authorList>
    </citation>
    <scope>NUCLEOTIDE SEQUENCE [LARGE SCALE GENOMIC DNA]</scope>
    <source>
        <strain evidence="2 3">D-2Q-5-6</strain>
    </source>
</reference>
<organism evidence="2 3">
    <name type="scientific">Flavisphingopyxis soli</name>
    <dbReference type="NCBI Taxonomy" id="2601267"/>
    <lineage>
        <taxon>Bacteria</taxon>
        <taxon>Pseudomonadati</taxon>
        <taxon>Pseudomonadota</taxon>
        <taxon>Alphaproteobacteria</taxon>
        <taxon>Sphingomonadales</taxon>
        <taxon>Sphingopyxidaceae</taxon>
        <taxon>Flavisphingopyxis</taxon>
    </lineage>
</organism>
<keyword evidence="3" id="KW-1185">Reference proteome</keyword>
<keyword evidence="1" id="KW-1133">Transmembrane helix</keyword>
<feature type="transmembrane region" description="Helical" evidence="1">
    <location>
        <begin position="59"/>
        <end position="78"/>
    </location>
</feature>
<dbReference type="Proteomes" id="UP000321129">
    <property type="component" value="Unassembled WGS sequence"/>
</dbReference>
<feature type="transmembrane region" description="Helical" evidence="1">
    <location>
        <begin position="256"/>
        <end position="275"/>
    </location>
</feature>
<feature type="transmembrane region" description="Helical" evidence="1">
    <location>
        <begin position="281"/>
        <end position="299"/>
    </location>
</feature>
<sequence>MPPEKAVSWFDRAQSNTRPSLSGGLAIAISLAVMVAALWELRGLDLSRILALVPASPLFWAAFAAFYLSGPTAELVIYRRLWKVPPGAMLALLRKQLCNELLLGYSGEVYFYSWARRNVAIEASPFGAVKDVTILSAMVGNVITLVLLGASARYVMPLINGLQVGADGRAILLSLAVVAVSSLAIFVFRRRLFTLPRSDLAFVTMVHTARVCGMIVLTALLWHLALPHIGLGWWLALVTLRQLVSRLPFVPNKDIVFTGLAVFFVGEVAGIASVIAMLAGLMLLTHLVIAAAIFCIGLVQGDVAGDTP</sequence>
<keyword evidence="1" id="KW-0472">Membrane</keyword>
<feature type="transmembrane region" description="Helical" evidence="1">
    <location>
        <begin position="132"/>
        <end position="150"/>
    </location>
</feature>
<evidence type="ECO:0000313" key="2">
    <source>
        <dbReference type="EMBL" id="TXC69271.1"/>
    </source>
</evidence>
<dbReference type="EMBL" id="VOPY01000002">
    <property type="protein sequence ID" value="TXC69271.1"/>
    <property type="molecule type" value="Genomic_DNA"/>
</dbReference>
<feature type="transmembrane region" description="Helical" evidence="1">
    <location>
        <begin position="21"/>
        <end position="39"/>
    </location>
</feature>
<evidence type="ECO:0000256" key="1">
    <source>
        <dbReference type="SAM" id="Phobius"/>
    </source>
</evidence>
<gene>
    <name evidence="2" type="ORF">FSZ31_06630</name>
</gene>
<dbReference type="AlphaFoldDB" id="A0A5C6UAI9"/>
<proteinExistence type="predicted"/>
<evidence type="ECO:0008006" key="4">
    <source>
        <dbReference type="Google" id="ProtNLM"/>
    </source>
</evidence>
<protein>
    <recommendedName>
        <fullName evidence="4">Flippase-like domain-containing protein</fullName>
    </recommendedName>
</protein>
<keyword evidence="1" id="KW-0812">Transmembrane</keyword>